<accession>A0A6J7WJ02</accession>
<organism evidence="1">
    <name type="scientific">uncultured Caudovirales phage</name>
    <dbReference type="NCBI Taxonomy" id="2100421"/>
    <lineage>
        <taxon>Viruses</taxon>
        <taxon>Duplodnaviria</taxon>
        <taxon>Heunggongvirae</taxon>
        <taxon>Uroviricota</taxon>
        <taxon>Caudoviricetes</taxon>
        <taxon>Peduoviridae</taxon>
        <taxon>Maltschvirus</taxon>
        <taxon>Maltschvirus maltsch</taxon>
    </lineage>
</organism>
<name>A0A6J7WJ02_9CAUD</name>
<sequence>MSKGGGETTATSSIDADLKKAYLGNLRQAQGVAGALPVRQFAGFNPLYTAGEQQVTNEALNPFTGESIQQFMNPYETDVIQRALGDVGGALQTQQLRDRQAATAAKAFGGSRQGVQESLTNAAALKQAADTAAQMRAAGYGQAAQLAQYAKGANIAGGQAVMGLGGARQQLEQAQMDALRNIGIEKLGIATGGLSTQLPNLGMTQTQPYYQNRTAGALGGATAGYQFGGPWGAAAGGLLGYFG</sequence>
<proteinExistence type="predicted"/>
<gene>
    <name evidence="1" type="ORF">UFOVP189_50</name>
</gene>
<evidence type="ECO:0000313" key="1">
    <source>
        <dbReference type="EMBL" id="CAB5212793.1"/>
    </source>
</evidence>
<dbReference type="EMBL" id="LR798234">
    <property type="protein sequence ID" value="CAB5212793.1"/>
    <property type="molecule type" value="Genomic_DNA"/>
</dbReference>
<protein>
    <submittedName>
        <fullName evidence="1">Uncharacterized protein</fullName>
    </submittedName>
</protein>
<reference evidence="1" key="1">
    <citation type="submission" date="2020-05" db="EMBL/GenBank/DDBJ databases">
        <authorList>
            <person name="Chiriac C."/>
            <person name="Salcher M."/>
            <person name="Ghai R."/>
            <person name="Kavagutti S V."/>
        </authorList>
    </citation>
    <scope>NUCLEOTIDE SEQUENCE</scope>
</reference>